<accession>A0AAD8YCF0</accession>
<evidence type="ECO:0000256" key="3">
    <source>
        <dbReference type="ARBA" id="ARBA00022729"/>
    </source>
</evidence>
<sequence>MAAYNWDDLDEFRERPIEVEWGSNIHPTRRARVLEAREQEQKRNKLVSYAVVVLSLIVAVTMVAFVSVTLMKAPTREVGASKSVGLPPQAPETPAPSMKPTTTQSMHPSSSPTVESSERPSNAASDHPSAHPSKISTGFPTAAPRAPPAPIVCVDQPGFFYNADGDKVSCDWFGTVGTYNYQRNCGQTDVGNACLLRCKDYIDCVMPTDSPTDEPTYSPTTPPPTSNPVVVPPKTMTIYPTGDAMIKQSTAQANYGSASWLKVDTDSGVFHSLLRFDLSEEDSNRPIESATLRLKAASDCPSGGYLQRTYHPHWDEMSITWDSAPQGDGHEIARFSDPIFTGFWYSVDVKSALRPGHTALSLRLYPASSDECIFASKEKGSDESPELRIVYAE</sequence>
<evidence type="ECO:0000313" key="7">
    <source>
        <dbReference type="EMBL" id="KAK1743678.1"/>
    </source>
</evidence>
<feature type="region of interest" description="Disordered" evidence="4">
    <location>
        <begin position="79"/>
        <end position="141"/>
    </location>
</feature>
<evidence type="ECO:0000259" key="6">
    <source>
        <dbReference type="Pfam" id="PF24517"/>
    </source>
</evidence>
<gene>
    <name evidence="7" type="ORF">QTG54_005275</name>
</gene>
<dbReference type="GO" id="GO:0005576">
    <property type="term" value="C:extracellular region"/>
    <property type="evidence" value="ECO:0007669"/>
    <property type="project" value="UniProtKB-SubCell"/>
</dbReference>
<reference evidence="7" key="1">
    <citation type="submission" date="2023-06" db="EMBL/GenBank/DDBJ databases">
        <title>Survivors Of The Sea: Transcriptome response of Skeletonema marinoi to long-term dormancy.</title>
        <authorList>
            <person name="Pinder M.I.M."/>
            <person name="Kourtchenko O."/>
            <person name="Robertson E.K."/>
            <person name="Larsson T."/>
            <person name="Maumus F."/>
            <person name="Osuna-Cruz C.M."/>
            <person name="Vancaester E."/>
            <person name="Stenow R."/>
            <person name="Vandepoele K."/>
            <person name="Ploug H."/>
            <person name="Bruchert V."/>
            <person name="Godhe A."/>
            <person name="Topel M."/>
        </authorList>
    </citation>
    <scope>NUCLEOTIDE SEQUENCE</scope>
    <source>
        <strain evidence="7">R05AC</strain>
    </source>
</reference>
<protein>
    <recommendedName>
        <fullName evidence="6">Carbohydrate-binding module family 96 domain-containing protein</fullName>
    </recommendedName>
</protein>
<keyword evidence="3" id="KW-0732">Signal</keyword>
<dbReference type="AlphaFoldDB" id="A0AAD8YCF0"/>
<organism evidence="7 8">
    <name type="scientific">Skeletonema marinoi</name>
    <dbReference type="NCBI Taxonomy" id="267567"/>
    <lineage>
        <taxon>Eukaryota</taxon>
        <taxon>Sar</taxon>
        <taxon>Stramenopiles</taxon>
        <taxon>Ochrophyta</taxon>
        <taxon>Bacillariophyta</taxon>
        <taxon>Coscinodiscophyceae</taxon>
        <taxon>Thalassiosirophycidae</taxon>
        <taxon>Thalassiosirales</taxon>
        <taxon>Skeletonemataceae</taxon>
        <taxon>Skeletonema</taxon>
        <taxon>Skeletonema marinoi-dohrnii complex</taxon>
    </lineage>
</organism>
<evidence type="ECO:0000313" key="8">
    <source>
        <dbReference type="Proteomes" id="UP001224775"/>
    </source>
</evidence>
<proteinExistence type="predicted"/>
<comment type="caution">
    <text evidence="7">The sequence shown here is derived from an EMBL/GenBank/DDBJ whole genome shotgun (WGS) entry which is preliminary data.</text>
</comment>
<dbReference type="InterPro" id="IPR055372">
    <property type="entry name" value="CBM96"/>
</dbReference>
<keyword evidence="2" id="KW-0964">Secreted</keyword>
<evidence type="ECO:0000256" key="2">
    <source>
        <dbReference type="ARBA" id="ARBA00022525"/>
    </source>
</evidence>
<feature type="compositionally biased region" description="Polar residues" evidence="4">
    <location>
        <begin position="99"/>
        <end position="124"/>
    </location>
</feature>
<dbReference type="EMBL" id="JATAAI010000008">
    <property type="protein sequence ID" value="KAK1743678.1"/>
    <property type="molecule type" value="Genomic_DNA"/>
</dbReference>
<keyword evidence="5" id="KW-0472">Membrane</keyword>
<feature type="transmembrane region" description="Helical" evidence="5">
    <location>
        <begin position="46"/>
        <end position="71"/>
    </location>
</feature>
<evidence type="ECO:0000256" key="5">
    <source>
        <dbReference type="SAM" id="Phobius"/>
    </source>
</evidence>
<comment type="subcellular location">
    <subcellularLocation>
        <location evidence="1">Secreted</location>
    </subcellularLocation>
</comment>
<dbReference type="NCBIfam" id="NF033679">
    <property type="entry name" value="DNRLRE_dom"/>
    <property type="match status" value="1"/>
</dbReference>
<name>A0AAD8YCF0_9STRA</name>
<keyword evidence="5" id="KW-0812">Transmembrane</keyword>
<evidence type="ECO:0000256" key="1">
    <source>
        <dbReference type="ARBA" id="ARBA00004613"/>
    </source>
</evidence>
<feature type="region of interest" description="Disordered" evidence="4">
    <location>
        <begin position="211"/>
        <end position="230"/>
    </location>
</feature>
<evidence type="ECO:0000256" key="4">
    <source>
        <dbReference type="SAM" id="MobiDB-lite"/>
    </source>
</evidence>
<dbReference type="Pfam" id="PF24517">
    <property type="entry name" value="CBM96"/>
    <property type="match status" value="1"/>
</dbReference>
<dbReference type="Proteomes" id="UP001224775">
    <property type="component" value="Unassembled WGS sequence"/>
</dbReference>
<keyword evidence="5" id="KW-1133">Transmembrane helix</keyword>
<feature type="domain" description="Carbohydrate-binding module family 96" evidence="6">
    <location>
        <begin position="235"/>
        <end position="390"/>
    </location>
</feature>
<keyword evidence="8" id="KW-1185">Reference proteome</keyword>